<sequence>MMERGMVEIFKGIADPRVGNAKKHKLEEILTIAILAVISGCTQFTEMELFGKERETWLRGFLSLENGIPSHDTFGDVFSAIKPEELRTGFMEWVETVRQKITDEVVAVDGKTICASKSVAENKKAVHVVSAWAAENGLVLGEIATDEKSNEITAIPKLLKLLELKDCIVTIDAMGTQREIAKTICEAQADYVLSVKENQPGLYEDITLYFSTEQEQCEYAKTAEKSHGRYETRECYVTTQIDWLAHKENWPGLSGIGVIRSCTQVVGKEACETMVHYVIFSKESMSAAELLKTKRAHWSIENSLHWVLDVDFGEDSMRMRAGYAAENMNIMRHLALNLLKSETSYRGSINLKRKKCMLSPAYLLKVFDCS</sequence>
<accession>A0ABS6K766</accession>
<dbReference type="InterPro" id="IPR032806">
    <property type="entry name" value="YbfD_N"/>
</dbReference>
<organism evidence="3 4">
    <name type="scientific">Diplocloster modestus</name>
    <dbReference type="NCBI Taxonomy" id="2850322"/>
    <lineage>
        <taxon>Bacteria</taxon>
        <taxon>Bacillati</taxon>
        <taxon>Bacillota</taxon>
        <taxon>Clostridia</taxon>
        <taxon>Lachnospirales</taxon>
        <taxon>Lachnospiraceae</taxon>
        <taxon>Diplocloster</taxon>
    </lineage>
</organism>
<dbReference type="Pfam" id="PF01609">
    <property type="entry name" value="DDE_Tnp_1"/>
    <property type="match status" value="1"/>
</dbReference>
<dbReference type="EMBL" id="JAHQCX010000005">
    <property type="protein sequence ID" value="MBU9726348.1"/>
    <property type="molecule type" value="Genomic_DNA"/>
</dbReference>
<dbReference type="InterPro" id="IPR002559">
    <property type="entry name" value="Transposase_11"/>
</dbReference>
<evidence type="ECO:0000313" key="3">
    <source>
        <dbReference type="EMBL" id="MBU9726348.1"/>
    </source>
</evidence>
<evidence type="ECO:0000259" key="2">
    <source>
        <dbReference type="Pfam" id="PF13808"/>
    </source>
</evidence>
<gene>
    <name evidence="3" type="ORF">KTH90_10000</name>
</gene>
<comment type="caution">
    <text evidence="3">The sequence shown here is derived from an EMBL/GenBank/DDBJ whole genome shotgun (WGS) entry which is preliminary data.</text>
</comment>
<evidence type="ECO:0000259" key="1">
    <source>
        <dbReference type="Pfam" id="PF01609"/>
    </source>
</evidence>
<dbReference type="NCBIfam" id="NF033564">
    <property type="entry name" value="transpos_ISAs1"/>
    <property type="match status" value="1"/>
</dbReference>
<dbReference type="PANTHER" id="PTHR30298:SF0">
    <property type="entry name" value="PROTEIN YBFL-RELATED"/>
    <property type="match status" value="1"/>
</dbReference>
<feature type="domain" description="Transposase IS4-like" evidence="1">
    <location>
        <begin position="103"/>
        <end position="338"/>
    </location>
</feature>
<protein>
    <submittedName>
        <fullName evidence="3">ISAs1 family transposase</fullName>
    </submittedName>
</protein>
<keyword evidence="4" id="KW-1185">Reference proteome</keyword>
<dbReference type="InterPro" id="IPR051698">
    <property type="entry name" value="Transposase_11-like"/>
</dbReference>
<evidence type="ECO:0000313" key="4">
    <source>
        <dbReference type="Proteomes" id="UP001314681"/>
    </source>
</evidence>
<dbReference type="Pfam" id="PF13808">
    <property type="entry name" value="DDE_Tnp_1_assoc"/>
    <property type="match status" value="1"/>
</dbReference>
<dbReference type="InterPro" id="IPR047647">
    <property type="entry name" value="ISAs1_transpos"/>
</dbReference>
<dbReference type="PANTHER" id="PTHR30298">
    <property type="entry name" value="H REPEAT-ASSOCIATED PREDICTED TRANSPOSASE"/>
    <property type="match status" value="1"/>
</dbReference>
<reference evidence="3 4" key="1">
    <citation type="submission" date="2021-06" db="EMBL/GenBank/DDBJ databases">
        <title>Description of novel taxa of the family Lachnospiraceae.</title>
        <authorList>
            <person name="Chaplin A.V."/>
            <person name="Sokolova S.R."/>
            <person name="Pikina A.P."/>
            <person name="Korzhanova M."/>
            <person name="Belova V."/>
            <person name="Korostin D."/>
            <person name="Efimov B.A."/>
        </authorList>
    </citation>
    <scope>NUCLEOTIDE SEQUENCE [LARGE SCALE GENOMIC DNA]</scope>
    <source>
        <strain evidence="3 4">ASD4241</strain>
    </source>
</reference>
<dbReference type="RefSeq" id="WP_238726732.1">
    <property type="nucleotide sequence ID" value="NZ_JAHQCX010000005.1"/>
</dbReference>
<feature type="domain" description="H repeat-associated protein N-terminal" evidence="2">
    <location>
        <begin position="8"/>
        <end position="94"/>
    </location>
</feature>
<proteinExistence type="predicted"/>
<name>A0ABS6K766_9FIRM</name>
<dbReference type="Proteomes" id="UP001314681">
    <property type="component" value="Unassembled WGS sequence"/>
</dbReference>